<sequence>MSNQVLTFNKPCNDCRRRKVRCDKGQPCNNCTRLGVSCAYEAHRESVLSRQHLHERVERLERMVEKMVALSVLNAPPPISLRSGPSSESSYFSSSDDCSSISADAESQVFRLGNSYQNGPDSWMSIDQHAYEPQPLLNVISDKVVGQKPLSWPLSPTSPNDMSHFHLPTYQEDVLMKMFFDHVEPFIRTSHQGYYWQVVTDYRKGTCISVHEVEAFMFATQYITATVLPASLVQERLGVARSELSNHLQKATELALDRANLMGSRSTTLLNALLYYVTCQFHTGNCETGSTLLGLAGNIGRRIGMHRDPARYGYGSWIVEMRRRMWGHIAALDVQSATMDGHDSVLLTLCDVQRSYNADDADWKPSPLRTDPGACDREGFSDATASLIRRELGRACRDLCEAQRTTSNCDDLIAIVNETEMYLQSKFFNHFDESDPMQLAITHWYNAAIKWLHRLVSPTDDCSLYDNCLGCLEEFERGEQAAIQHHWQWAFRWPMPIHCIAGLLSGLARQPHHPDTDRAWTQIDVVFQRYNNEDISMAKIPAWKFIEDLCDQAMLKHPNRAHEGCSYIKRIHNAGLPPTACEPHRAEAVWCDGMCSFRSHENTMSQPNLSQIFCMGATNLGFTFSETNHIFFSLDENNEFPTTDIDF</sequence>
<keyword evidence="2" id="KW-0479">Metal-binding</keyword>
<accession>A0A9P9EQM6</accession>
<dbReference type="OrthoDB" id="435881at2759"/>
<gene>
    <name evidence="5" type="ORF">EDB81DRAFT_653210</name>
</gene>
<dbReference type="Proteomes" id="UP000738349">
    <property type="component" value="Unassembled WGS sequence"/>
</dbReference>
<feature type="domain" description="Zn(2)-C6 fungal-type" evidence="4">
    <location>
        <begin position="11"/>
        <end position="40"/>
    </location>
</feature>
<dbReference type="Gene3D" id="4.10.240.10">
    <property type="entry name" value="Zn(2)-C6 fungal-type DNA-binding domain"/>
    <property type="match status" value="1"/>
</dbReference>
<organism evidence="5 6">
    <name type="scientific">Dactylonectria macrodidyma</name>
    <dbReference type="NCBI Taxonomy" id="307937"/>
    <lineage>
        <taxon>Eukaryota</taxon>
        <taxon>Fungi</taxon>
        <taxon>Dikarya</taxon>
        <taxon>Ascomycota</taxon>
        <taxon>Pezizomycotina</taxon>
        <taxon>Sordariomycetes</taxon>
        <taxon>Hypocreomycetidae</taxon>
        <taxon>Hypocreales</taxon>
        <taxon>Nectriaceae</taxon>
        <taxon>Dactylonectria</taxon>
    </lineage>
</organism>
<dbReference type="SUPFAM" id="SSF57701">
    <property type="entry name" value="Zn2/Cys6 DNA-binding domain"/>
    <property type="match status" value="1"/>
</dbReference>
<dbReference type="EMBL" id="JAGMUV010000010">
    <property type="protein sequence ID" value="KAH7142141.1"/>
    <property type="molecule type" value="Genomic_DNA"/>
</dbReference>
<dbReference type="PANTHER" id="PTHR31001">
    <property type="entry name" value="UNCHARACTERIZED TRANSCRIPTIONAL REGULATORY PROTEIN"/>
    <property type="match status" value="1"/>
</dbReference>
<dbReference type="CDD" id="cd00067">
    <property type="entry name" value="GAL4"/>
    <property type="match status" value="1"/>
</dbReference>
<dbReference type="PROSITE" id="PS00463">
    <property type="entry name" value="ZN2_CY6_FUNGAL_1"/>
    <property type="match status" value="1"/>
</dbReference>
<dbReference type="InterPro" id="IPR007219">
    <property type="entry name" value="XnlR_reg_dom"/>
</dbReference>
<dbReference type="PROSITE" id="PS50048">
    <property type="entry name" value="ZN2_CY6_FUNGAL_2"/>
    <property type="match status" value="1"/>
</dbReference>
<comment type="caution">
    <text evidence="5">The sequence shown here is derived from an EMBL/GenBank/DDBJ whole genome shotgun (WGS) entry which is preliminary data.</text>
</comment>
<reference evidence="5" key="1">
    <citation type="journal article" date="2021" name="Nat. Commun.">
        <title>Genetic determinants of endophytism in the Arabidopsis root mycobiome.</title>
        <authorList>
            <person name="Mesny F."/>
            <person name="Miyauchi S."/>
            <person name="Thiergart T."/>
            <person name="Pickel B."/>
            <person name="Atanasova L."/>
            <person name="Karlsson M."/>
            <person name="Huettel B."/>
            <person name="Barry K.W."/>
            <person name="Haridas S."/>
            <person name="Chen C."/>
            <person name="Bauer D."/>
            <person name="Andreopoulos W."/>
            <person name="Pangilinan J."/>
            <person name="LaButti K."/>
            <person name="Riley R."/>
            <person name="Lipzen A."/>
            <person name="Clum A."/>
            <person name="Drula E."/>
            <person name="Henrissat B."/>
            <person name="Kohler A."/>
            <person name="Grigoriev I.V."/>
            <person name="Martin F.M."/>
            <person name="Hacquard S."/>
        </authorList>
    </citation>
    <scope>NUCLEOTIDE SEQUENCE</scope>
    <source>
        <strain evidence="5">MPI-CAGE-AT-0147</strain>
    </source>
</reference>
<dbReference type="GO" id="GO:0008270">
    <property type="term" value="F:zinc ion binding"/>
    <property type="evidence" value="ECO:0007669"/>
    <property type="project" value="InterPro"/>
</dbReference>
<dbReference type="GO" id="GO:0006351">
    <property type="term" value="P:DNA-templated transcription"/>
    <property type="evidence" value="ECO:0007669"/>
    <property type="project" value="InterPro"/>
</dbReference>
<evidence type="ECO:0000256" key="1">
    <source>
        <dbReference type="ARBA" id="ARBA00004123"/>
    </source>
</evidence>
<dbReference type="SMART" id="SM00066">
    <property type="entry name" value="GAL4"/>
    <property type="match status" value="1"/>
</dbReference>
<keyword evidence="3" id="KW-0539">Nucleus</keyword>
<dbReference type="InterPro" id="IPR001138">
    <property type="entry name" value="Zn2Cys6_DnaBD"/>
</dbReference>
<dbReference type="CDD" id="cd12148">
    <property type="entry name" value="fungal_TF_MHR"/>
    <property type="match status" value="1"/>
</dbReference>
<dbReference type="AlphaFoldDB" id="A0A9P9EQM6"/>
<dbReference type="Pfam" id="PF00172">
    <property type="entry name" value="Zn_clus"/>
    <property type="match status" value="1"/>
</dbReference>
<name>A0A9P9EQM6_9HYPO</name>
<evidence type="ECO:0000256" key="3">
    <source>
        <dbReference type="ARBA" id="ARBA00023242"/>
    </source>
</evidence>
<evidence type="ECO:0000256" key="2">
    <source>
        <dbReference type="ARBA" id="ARBA00022723"/>
    </source>
</evidence>
<keyword evidence="6" id="KW-1185">Reference proteome</keyword>
<comment type="subcellular location">
    <subcellularLocation>
        <location evidence="1">Nucleus</location>
    </subcellularLocation>
</comment>
<dbReference type="Pfam" id="PF04082">
    <property type="entry name" value="Fungal_trans"/>
    <property type="match status" value="1"/>
</dbReference>
<evidence type="ECO:0000313" key="6">
    <source>
        <dbReference type="Proteomes" id="UP000738349"/>
    </source>
</evidence>
<dbReference type="GO" id="GO:0003677">
    <property type="term" value="F:DNA binding"/>
    <property type="evidence" value="ECO:0007669"/>
    <property type="project" value="InterPro"/>
</dbReference>
<dbReference type="GO" id="GO:0000981">
    <property type="term" value="F:DNA-binding transcription factor activity, RNA polymerase II-specific"/>
    <property type="evidence" value="ECO:0007669"/>
    <property type="project" value="InterPro"/>
</dbReference>
<dbReference type="PANTHER" id="PTHR31001:SF77">
    <property type="entry name" value="TRANSCRIPTION FACTOR, PUTATIVE (AFU_ORTHOLOGUE AFUA_3G12940)-RELATED"/>
    <property type="match status" value="1"/>
</dbReference>
<proteinExistence type="predicted"/>
<dbReference type="InterPro" id="IPR036864">
    <property type="entry name" value="Zn2-C6_fun-type_DNA-bd_sf"/>
</dbReference>
<dbReference type="GO" id="GO:0005634">
    <property type="term" value="C:nucleus"/>
    <property type="evidence" value="ECO:0007669"/>
    <property type="project" value="UniProtKB-SubCell"/>
</dbReference>
<evidence type="ECO:0000259" key="4">
    <source>
        <dbReference type="PROSITE" id="PS50048"/>
    </source>
</evidence>
<dbReference type="InterPro" id="IPR050613">
    <property type="entry name" value="Sec_Metabolite_Reg"/>
</dbReference>
<evidence type="ECO:0000313" key="5">
    <source>
        <dbReference type="EMBL" id="KAH7142141.1"/>
    </source>
</evidence>
<protein>
    <recommendedName>
        <fullName evidence="4">Zn(2)-C6 fungal-type domain-containing protein</fullName>
    </recommendedName>
</protein>